<dbReference type="InterPro" id="IPR001130">
    <property type="entry name" value="TatD-like"/>
</dbReference>
<organism evidence="2 3">
    <name type="scientific">Pseudarcicella hirudinis</name>
    <dbReference type="NCBI Taxonomy" id="1079859"/>
    <lineage>
        <taxon>Bacteria</taxon>
        <taxon>Pseudomonadati</taxon>
        <taxon>Bacteroidota</taxon>
        <taxon>Cytophagia</taxon>
        <taxon>Cytophagales</taxon>
        <taxon>Flectobacillaceae</taxon>
        <taxon>Pseudarcicella</taxon>
    </lineage>
</organism>
<dbReference type="PANTHER" id="PTHR46124:SF3">
    <property type="entry name" value="HYDROLASE"/>
    <property type="match status" value="1"/>
</dbReference>
<gene>
    <name evidence="2" type="ORF">SAMN04515674_110146</name>
</gene>
<name>A0A1I5VZ41_9BACT</name>
<dbReference type="PIRSF" id="PIRSF005902">
    <property type="entry name" value="DNase_TatD"/>
    <property type="match status" value="1"/>
</dbReference>
<feature type="binding site" evidence="1">
    <location>
        <position position="140"/>
    </location>
    <ligand>
        <name>a divalent metal cation</name>
        <dbReference type="ChEBI" id="CHEBI:60240"/>
        <label>2</label>
    </ligand>
</feature>
<dbReference type="Gene3D" id="3.20.20.140">
    <property type="entry name" value="Metal-dependent hydrolases"/>
    <property type="match status" value="1"/>
</dbReference>
<evidence type="ECO:0000313" key="3">
    <source>
        <dbReference type="Proteomes" id="UP000199306"/>
    </source>
</evidence>
<dbReference type="InterPro" id="IPR032466">
    <property type="entry name" value="Metal_Hydrolase"/>
</dbReference>
<dbReference type="RefSeq" id="WP_092018342.1">
    <property type="nucleotide sequence ID" value="NZ_FOXH01000010.1"/>
</dbReference>
<dbReference type="GO" id="GO:0016788">
    <property type="term" value="F:hydrolase activity, acting on ester bonds"/>
    <property type="evidence" value="ECO:0007669"/>
    <property type="project" value="InterPro"/>
</dbReference>
<proteinExistence type="predicted"/>
<keyword evidence="3" id="KW-1185">Reference proteome</keyword>
<evidence type="ECO:0000313" key="2">
    <source>
        <dbReference type="EMBL" id="SFQ12683.1"/>
    </source>
</evidence>
<evidence type="ECO:0000256" key="1">
    <source>
        <dbReference type="PIRSR" id="PIRSR005902-1"/>
    </source>
</evidence>
<feature type="binding site" evidence="1">
    <location>
        <position position="81"/>
    </location>
    <ligand>
        <name>a divalent metal cation</name>
        <dbReference type="ChEBI" id="CHEBI:60240"/>
        <label>1</label>
    </ligand>
</feature>
<feature type="binding site" evidence="1">
    <location>
        <position position="189"/>
    </location>
    <ligand>
        <name>a divalent metal cation</name>
        <dbReference type="ChEBI" id="CHEBI:60240"/>
        <label>1</label>
    </ligand>
</feature>
<protein>
    <submittedName>
        <fullName evidence="2">TatD DNase family protein</fullName>
    </submittedName>
</protein>
<dbReference type="OrthoDB" id="664222at2"/>
<accession>A0A1I5VZ41</accession>
<sequence>MPLFIDIHTHQLTVEENGLRIHNLAVNQPGFCADEYFRIYHTERFFSAGIHPWFLQRELVGKGMEILENLLENQQILMVGECGLDRIVSIDFEFQKEVFIRQILLAEKLQKPLIIHCVRAFPELIAIKKRLNVKVPMIVHGFNNNLQICEQLVKNQFYISLGAALLNPGSNASKAVCTVPLNQLFLETDDKNCTISSIFAVTSEYLGLSIEDLQEAIAQNFRKITEI</sequence>
<dbReference type="GO" id="GO:0046872">
    <property type="term" value="F:metal ion binding"/>
    <property type="evidence" value="ECO:0007669"/>
    <property type="project" value="UniProtKB-KW"/>
</dbReference>
<dbReference type="AlphaFoldDB" id="A0A1I5VZ41"/>
<dbReference type="PANTHER" id="PTHR46124">
    <property type="entry name" value="D-AMINOACYL-TRNA DEACYLASE"/>
    <property type="match status" value="1"/>
</dbReference>
<reference evidence="2 3" key="1">
    <citation type="submission" date="2016-10" db="EMBL/GenBank/DDBJ databases">
        <authorList>
            <person name="de Groot N.N."/>
        </authorList>
    </citation>
    <scope>NUCLEOTIDE SEQUENCE [LARGE SCALE GENOMIC DNA]</scope>
    <source>
        <strain evidence="3">E92,LMG 26720,CCM 7988</strain>
    </source>
</reference>
<dbReference type="EMBL" id="FOXH01000010">
    <property type="protein sequence ID" value="SFQ12683.1"/>
    <property type="molecule type" value="Genomic_DNA"/>
</dbReference>
<dbReference type="SUPFAM" id="SSF51556">
    <property type="entry name" value="Metallo-dependent hydrolases"/>
    <property type="match status" value="1"/>
</dbReference>
<feature type="binding site" evidence="1">
    <location>
        <position position="116"/>
    </location>
    <ligand>
        <name>a divalent metal cation</name>
        <dbReference type="ChEBI" id="CHEBI:60240"/>
        <label>2</label>
    </ligand>
</feature>
<keyword evidence="1" id="KW-0479">Metal-binding</keyword>
<dbReference type="Proteomes" id="UP000199306">
    <property type="component" value="Unassembled WGS sequence"/>
</dbReference>
<dbReference type="STRING" id="1079859.SAMN04515674_110146"/>
<dbReference type="Pfam" id="PF01026">
    <property type="entry name" value="TatD_DNase"/>
    <property type="match status" value="1"/>
</dbReference>
<dbReference type="GO" id="GO:0005829">
    <property type="term" value="C:cytosol"/>
    <property type="evidence" value="ECO:0007669"/>
    <property type="project" value="TreeGrafter"/>
</dbReference>